<dbReference type="AlphaFoldDB" id="A0A1F6Y469"/>
<keyword evidence="1" id="KW-0067">ATP-binding</keyword>
<dbReference type="PIRSF" id="PIRSF038925">
    <property type="entry name" value="AMP-prot_trans"/>
    <property type="match status" value="1"/>
</dbReference>
<comment type="caution">
    <text evidence="5">The sequence shown here is derived from an EMBL/GenBank/DDBJ whole genome shotgun (WGS) entry which is preliminary data.</text>
</comment>
<proteinExistence type="predicted"/>
<feature type="binding site" evidence="1">
    <location>
        <position position="210"/>
    </location>
    <ligand>
        <name>ATP</name>
        <dbReference type="ChEBI" id="CHEBI:30616"/>
    </ligand>
</feature>
<reference evidence="5 6" key="1">
    <citation type="journal article" date="2016" name="Nat. Commun.">
        <title>Thousands of microbial genomes shed light on interconnected biogeochemical processes in an aquifer system.</title>
        <authorList>
            <person name="Anantharaman K."/>
            <person name="Brown C.T."/>
            <person name="Hug L.A."/>
            <person name="Sharon I."/>
            <person name="Castelle C.J."/>
            <person name="Probst A.J."/>
            <person name="Thomas B.C."/>
            <person name="Singh A."/>
            <person name="Wilkins M.J."/>
            <person name="Karaoz U."/>
            <person name="Brodie E.L."/>
            <person name="Williams K.H."/>
            <person name="Hubbard S.S."/>
            <person name="Banfield J.F."/>
        </authorList>
    </citation>
    <scope>NUCLEOTIDE SEQUENCE [LARGE SCALE GENOMIC DNA]</scope>
</reference>
<feature type="binding site" evidence="1">
    <location>
        <position position="78"/>
    </location>
    <ligand>
        <name>ATP</name>
        <dbReference type="ChEBI" id="CHEBI:30616"/>
    </ligand>
</feature>
<evidence type="ECO:0000259" key="4">
    <source>
        <dbReference type="PROSITE" id="PS51459"/>
    </source>
</evidence>
<dbReference type="Pfam" id="PF13784">
    <property type="entry name" value="Fic_N"/>
    <property type="match status" value="1"/>
</dbReference>
<dbReference type="InterPro" id="IPR036597">
    <property type="entry name" value="Fido-like_dom_sf"/>
</dbReference>
<dbReference type="SUPFAM" id="SSF140931">
    <property type="entry name" value="Fic-like"/>
    <property type="match status" value="1"/>
</dbReference>
<dbReference type="Proteomes" id="UP000177693">
    <property type="component" value="Unassembled WGS sequence"/>
</dbReference>
<evidence type="ECO:0000256" key="3">
    <source>
        <dbReference type="PIRSR" id="PIRSR640198-2"/>
    </source>
</evidence>
<dbReference type="InterPro" id="IPR040198">
    <property type="entry name" value="Fido_containing"/>
</dbReference>
<feature type="binding site" evidence="1">
    <location>
        <begin position="215"/>
        <end position="221"/>
    </location>
    <ligand>
        <name>ATP</name>
        <dbReference type="ChEBI" id="CHEBI:30616"/>
    </ligand>
</feature>
<evidence type="ECO:0000313" key="6">
    <source>
        <dbReference type="Proteomes" id="UP000177693"/>
    </source>
</evidence>
<name>A0A1F6Y469_9BACT</name>
<keyword evidence="1" id="KW-0547">Nucleotide-binding</keyword>
<dbReference type="PANTHER" id="PTHR13504">
    <property type="entry name" value="FIDO DOMAIN-CONTAINING PROTEIN DDB_G0283145"/>
    <property type="match status" value="1"/>
</dbReference>
<protein>
    <submittedName>
        <fullName evidence="5">Cell filamentation protein Fic</fullName>
    </submittedName>
</protein>
<gene>
    <name evidence="5" type="ORF">A3I23_02715</name>
</gene>
<dbReference type="EMBL" id="MFVL01000023">
    <property type="protein sequence ID" value="OGJ01173.1"/>
    <property type="molecule type" value="Genomic_DNA"/>
</dbReference>
<dbReference type="InterPro" id="IPR025758">
    <property type="entry name" value="Fic/DOC_N"/>
</dbReference>
<evidence type="ECO:0000256" key="2">
    <source>
        <dbReference type="PIRSR" id="PIRSR640198-1"/>
    </source>
</evidence>
<feature type="active site" evidence="2">
    <location>
        <position position="210"/>
    </location>
</feature>
<dbReference type="PANTHER" id="PTHR13504:SF38">
    <property type="entry name" value="FIDO DOMAIN-CONTAINING PROTEIN"/>
    <property type="match status" value="1"/>
</dbReference>
<evidence type="ECO:0000313" key="5">
    <source>
        <dbReference type="EMBL" id="OGJ01173.1"/>
    </source>
</evidence>
<accession>A0A1F6Y469</accession>
<dbReference type="Gene3D" id="1.10.3290.10">
    <property type="entry name" value="Fido-like domain"/>
    <property type="match status" value="1"/>
</dbReference>
<dbReference type="InterPro" id="IPR026287">
    <property type="entry name" value="SoFic-like"/>
</dbReference>
<dbReference type="Pfam" id="PF02661">
    <property type="entry name" value="Fic"/>
    <property type="match status" value="1"/>
</dbReference>
<feature type="domain" description="Fido" evidence="4">
    <location>
        <begin position="124"/>
        <end position="274"/>
    </location>
</feature>
<dbReference type="PROSITE" id="PS51459">
    <property type="entry name" value="FIDO"/>
    <property type="match status" value="1"/>
</dbReference>
<feature type="binding site" evidence="1">
    <location>
        <position position="252"/>
    </location>
    <ligand>
        <name>ATP</name>
        <dbReference type="ChEBI" id="CHEBI:30616"/>
    </ligand>
</feature>
<evidence type="ECO:0000256" key="1">
    <source>
        <dbReference type="PIRSR" id="PIRSR038925-1"/>
    </source>
</evidence>
<dbReference type="InterPro" id="IPR003812">
    <property type="entry name" value="Fido"/>
</dbReference>
<dbReference type="GO" id="GO:0005524">
    <property type="term" value="F:ATP binding"/>
    <property type="evidence" value="ECO:0007669"/>
    <property type="project" value="UniProtKB-KW"/>
</dbReference>
<organism evidence="5 6">
    <name type="scientific">Candidatus Nomurabacteria bacterium RIFCSPLOWO2_02_FULL_40_67</name>
    <dbReference type="NCBI Taxonomy" id="1801787"/>
    <lineage>
        <taxon>Bacteria</taxon>
        <taxon>Candidatus Nomuraibacteriota</taxon>
    </lineage>
</organism>
<sequence length="376" mass="43398">MKQTFKSGIYKQQLEYKSFSPFPINKLFEWEDRKIDVLLAEAMRLLGELNAYSTLVPDVDYFIKMHIAKEATTSSRIEGTKTGIDEVLSPKEDIQPERRNDWKEVQNYIQAINHSIKELSSLPLSIRLLRSAHKILLSGVRGEHKTPGEIRTSQNWIGGSNLKDAFFIPPHPSEVGDLLSDLEKFWYNKQLDIPLLIKIAVSHYQFETIHPFLDGNGRIGRLLITLQLVEAKVLRKPTLYLSDFFARNKGSYYDSLTLVRSSNSLEQWIKFFISGVIETATKGKETFEKIVALRQKYEKKIMTIGRRAELGQKLLLRFFSNPIMGVSQIASELEVAFITANRLVDEFEKKGMLREKTGFSRNRSFELYEYVALFDK</sequence>
<feature type="binding site" evidence="3">
    <location>
        <begin position="214"/>
        <end position="221"/>
    </location>
    <ligand>
        <name>ATP</name>
        <dbReference type="ChEBI" id="CHEBI:30616"/>
    </ligand>
</feature>